<sequence length="190" mass="20712">MVDWTVDHYPVSTDSAESPSVLEIGCGNGTLLFAVHEAGYNPKKIHGIDCSENAISLAKSIASGKETEDATSIQFTVHDFLTEDLPRDDTTSDGWDLILDKGTFDAISLGKKDEDGCAPYRRYPQHLAALMKPGGRFLITSCNFTENELKSVFLVPEAGLVYHSRVQHPTFTFGGKSGSIVVTLAFEKPQ</sequence>
<protein>
    <submittedName>
        <fullName evidence="1">Uncharacterized protein</fullName>
    </submittedName>
</protein>
<proteinExistence type="predicted"/>
<keyword evidence="2" id="KW-1185">Reference proteome</keyword>
<evidence type="ECO:0000313" key="1">
    <source>
        <dbReference type="EMBL" id="KAF9648686.1"/>
    </source>
</evidence>
<organism evidence="1 2">
    <name type="scientific">Thelephora ganbajun</name>
    <name type="common">Ganba fungus</name>
    <dbReference type="NCBI Taxonomy" id="370292"/>
    <lineage>
        <taxon>Eukaryota</taxon>
        <taxon>Fungi</taxon>
        <taxon>Dikarya</taxon>
        <taxon>Basidiomycota</taxon>
        <taxon>Agaricomycotina</taxon>
        <taxon>Agaricomycetes</taxon>
        <taxon>Thelephorales</taxon>
        <taxon>Thelephoraceae</taxon>
        <taxon>Thelephora</taxon>
    </lineage>
</organism>
<dbReference type="EMBL" id="MU118009">
    <property type="protein sequence ID" value="KAF9648686.1"/>
    <property type="molecule type" value="Genomic_DNA"/>
</dbReference>
<evidence type="ECO:0000313" key="2">
    <source>
        <dbReference type="Proteomes" id="UP000886501"/>
    </source>
</evidence>
<dbReference type="Proteomes" id="UP000886501">
    <property type="component" value="Unassembled WGS sequence"/>
</dbReference>
<reference evidence="1" key="1">
    <citation type="submission" date="2019-10" db="EMBL/GenBank/DDBJ databases">
        <authorList>
            <consortium name="DOE Joint Genome Institute"/>
            <person name="Kuo A."/>
            <person name="Miyauchi S."/>
            <person name="Kiss E."/>
            <person name="Drula E."/>
            <person name="Kohler A."/>
            <person name="Sanchez-Garcia M."/>
            <person name="Andreopoulos B."/>
            <person name="Barry K.W."/>
            <person name="Bonito G."/>
            <person name="Buee M."/>
            <person name="Carver A."/>
            <person name="Chen C."/>
            <person name="Cichocki N."/>
            <person name="Clum A."/>
            <person name="Culley D."/>
            <person name="Crous P.W."/>
            <person name="Fauchery L."/>
            <person name="Girlanda M."/>
            <person name="Hayes R."/>
            <person name="Keri Z."/>
            <person name="Labutti K."/>
            <person name="Lipzen A."/>
            <person name="Lombard V."/>
            <person name="Magnuson J."/>
            <person name="Maillard F."/>
            <person name="Morin E."/>
            <person name="Murat C."/>
            <person name="Nolan M."/>
            <person name="Ohm R."/>
            <person name="Pangilinan J."/>
            <person name="Pereira M."/>
            <person name="Perotto S."/>
            <person name="Peter M."/>
            <person name="Riley R."/>
            <person name="Sitrit Y."/>
            <person name="Stielow B."/>
            <person name="Szollosi G."/>
            <person name="Zifcakova L."/>
            <person name="Stursova M."/>
            <person name="Spatafora J.W."/>
            <person name="Tedersoo L."/>
            <person name="Vaario L.-M."/>
            <person name="Yamada A."/>
            <person name="Yan M."/>
            <person name="Wang P."/>
            <person name="Xu J."/>
            <person name="Bruns T."/>
            <person name="Baldrian P."/>
            <person name="Vilgalys R."/>
            <person name="Henrissat B."/>
            <person name="Grigoriev I.V."/>
            <person name="Hibbett D."/>
            <person name="Nagy L.G."/>
            <person name="Martin F.M."/>
        </authorList>
    </citation>
    <scope>NUCLEOTIDE SEQUENCE</scope>
    <source>
        <strain evidence="1">P2</strain>
    </source>
</reference>
<gene>
    <name evidence="1" type="ORF">BDM02DRAFT_3115005</name>
</gene>
<reference evidence="1" key="2">
    <citation type="journal article" date="2020" name="Nat. Commun.">
        <title>Large-scale genome sequencing of mycorrhizal fungi provides insights into the early evolution of symbiotic traits.</title>
        <authorList>
            <person name="Miyauchi S."/>
            <person name="Kiss E."/>
            <person name="Kuo A."/>
            <person name="Drula E."/>
            <person name="Kohler A."/>
            <person name="Sanchez-Garcia M."/>
            <person name="Morin E."/>
            <person name="Andreopoulos B."/>
            <person name="Barry K.W."/>
            <person name="Bonito G."/>
            <person name="Buee M."/>
            <person name="Carver A."/>
            <person name="Chen C."/>
            <person name="Cichocki N."/>
            <person name="Clum A."/>
            <person name="Culley D."/>
            <person name="Crous P.W."/>
            <person name="Fauchery L."/>
            <person name="Girlanda M."/>
            <person name="Hayes R.D."/>
            <person name="Keri Z."/>
            <person name="LaButti K."/>
            <person name="Lipzen A."/>
            <person name="Lombard V."/>
            <person name="Magnuson J."/>
            <person name="Maillard F."/>
            <person name="Murat C."/>
            <person name="Nolan M."/>
            <person name="Ohm R.A."/>
            <person name="Pangilinan J."/>
            <person name="Pereira M.F."/>
            <person name="Perotto S."/>
            <person name="Peter M."/>
            <person name="Pfister S."/>
            <person name="Riley R."/>
            <person name="Sitrit Y."/>
            <person name="Stielow J.B."/>
            <person name="Szollosi G."/>
            <person name="Zifcakova L."/>
            <person name="Stursova M."/>
            <person name="Spatafora J.W."/>
            <person name="Tedersoo L."/>
            <person name="Vaario L.M."/>
            <person name="Yamada A."/>
            <person name="Yan M."/>
            <person name="Wang P."/>
            <person name="Xu J."/>
            <person name="Bruns T."/>
            <person name="Baldrian P."/>
            <person name="Vilgalys R."/>
            <person name="Dunand C."/>
            <person name="Henrissat B."/>
            <person name="Grigoriev I.V."/>
            <person name="Hibbett D."/>
            <person name="Nagy L.G."/>
            <person name="Martin F.M."/>
        </authorList>
    </citation>
    <scope>NUCLEOTIDE SEQUENCE</scope>
    <source>
        <strain evidence="1">P2</strain>
    </source>
</reference>
<name>A0ACB6ZGZ3_THEGA</name>
<accession>A0ACB6ZGZ3</accession>
<comment type="caution">
    <text evidence="1">The sequence shown here is derived from an EMBL/GenBank/DDBJ whole genome shotgun (WGS) entry which is preliminary data.</text>
</comment>